<dbReference type="PROSITE" id="PS50217">
    <property type="entry name" value="BZIP"/>
    <property type="match status" value="1"/>
</dbReference>
<dbReference type="AlphaFoldDB" id="W9YGC0"/>
<comment type="subcellular location">
    <subcellularLocation>
        <location evidence="1">Nucleus</location>
    </subcellularLocation>
</comment>
<reference evidence="5 6" key="1">
    <citation type="submission" date="2013-03" db="EMBL/GenBank/DDBJ databases">
        <title>The Genome Sequence of Capronia epimyces CBS 606.96.</title>
        <authorList>
            <consortium name="The Broad Institute Genomics Platform"/>
            <person name="Cuomo C."/>
            <person name="de Hoog S."/>
            <person name="Gorbushina A."/>
            <person name="Walker B."/>
            <person name="Young S.K."/>
            <person name="Zeng Q."/>
            <person name="Gargeya S."/>
            <person name="Fitzgerald M."/>
            <person name="Haas B."/>
            <person name="Abouelleil A."/>
            <person name="Allen A.W."/>
            <person name="Alvarado L."/>
            <person name="Arachchi H.M."/>
            <person name="Berlin A.M."/>
            <person name="Chapman S.B."/>
            <person name="Gainer-Dewar J."/>
            <person name="Goldberg J."/>
            <person name="Griggs A."/>
            <person name="Gujja S."/>
            <person name="Hansen M."/>
            <person name="Howarth C."/>
            <person name="Imamovic A."/>
            <person name="Ireland A."/>
            <person name="Larimer J."/>
            <person name="McCowan C."/>
            <person name="Murphy C."/>
            <person name="Pearson M."/>
            <person name="Poon T.W."/>
            <person name="Priest M."/>
            <person name="Roberts A."/>
            <person name="Saif S."/>
            <person name="Shea T."/>
            <person name="Sisk P."/>
            <person name="Sykes S."/>
            <person name="Wortman J."/>
            <person name="Nusbaum C."/>
            <person name="Birren B."/>
        </authorList>
    </citation>
    <scope>NUCLEOTIDE SEQUENCE [LARGE SCALE GENOMIC DNA]</scope>
    <source>
        <strain evidence="5 6">CBS 606.96</strain>
    </source>
</reference>
<evidence type="ECO:0000256" key="3">
    <source>
        <dbReference type="SAM" id="MobiDB-lite"/>
    </source>
</evidence>
<evidence type="ECO:0000313" key="6">
    <source>
        <dbReference type="Proteomes" id="UP000019478"/>
    </source>
</evidence>
<dbReference type="EMBL" id="AMGY01000001">
    <property type="protein sequence ID" value="EXJ91588.1"/>
    <property type="molecule type" value="Genomic_DNA"/>
</dbReference>
<name>W9YGC0_9EURO</name>
<sequence length="357" mass="39263">MANRSSSWLSRLVKSNKSPSDNGIGNGRTPPSPDPTPADDVAETDTRARRREQVRRAQRTHRDRRAAYLKALESEVARLRARDSAHEAEIQTYKQTIQELKDLLSHHSIPLPLHLASDPHVTGRQATIEVVGFPDHSQSIRAYIPEGHDGFTSHLSPTPTFPASSESTMSSNEMLARMNISEAANINQISSLNSFNTVSVPMPHAHGLDSSQVGVEFILGLEHVCLYHVDLHNGSRDSNGHTLMLSSPIMARSPPLTQTTQPGPGTGLPDGTRWCVPAVELERLLEFSDRLDLSGEITPVEAWQRIRQHPNFSNLTRDGLEALKASLTPHVKCHGFGAVMDEIDFEHALHQALGPGQ</sequence>
<dbReference type="Pfam" id="PF00170">
    <property type="entry name" value="bZIP_1"/>
    <property type="match status" value="1"/>
</dbReference>
<dbReference type="Gene3D" id="1.20.5.170">
    <property type="match status" value="1"/>
</dbReference>
<dbReference type="GO" id="GO:0000976">
    <property type="term" value="F:transcription cis-regulatory region binding"/>
    <property type="evidence" value="ECO:0007669"/>
    <property type="project" value="InterPro"/>
</dbReference>
<dbReference type="GO" id="GO:0001228">
    <property type="term" value="F:DNA-binding transcription activator activity, RNA polymerase II-specific"/>
    <property type="evidence" value="ECO:0007669"/>
    <property type="project" value="TreeGrafter"/>
</dbReference>
<dbReference type="RefSeq" id="XP_007728478.1">
    <property type="nucleotide sequence ID" value="XM_007730288.1"/>
</dbReference>
<dbReference type="InterPro" id="IPR050936">
    <property type="entry name" value="AP-1-like"/>
</dbReference>
<dbReference type="eggNOG" id="ENOG502SPRN">
    <property type="taxonomic scope" value="Eukaryota"/>
</dbReference>
<organism evidence="5 6">
    <name type="scientific">Capronia epimyces CBS 606.96</name>
    <dbReference type="NCBI Taxonomy" id="1182542"/>
    <lineage>
        <taxon>Eukaryota</taxon>
        <taxon>Fungi</taxon>
        <taxon>Dikarya</taxon>
        <taxon>Ascomycota</taxon>
        <taxon>Pezizomycotina</taxon>
        <taxon>Eurotiomycetes</taxon>
        <taxon>Chaetothyriomycetidae</taxon>
        <taxon>Chaetothyriales</taxon>
        <taxon>Herpotrichiellaceae</taxon>
        <taxon>Capronia</taxon>
    </lineage>
</organism>
<dbReference type="Proteomes" id="UP000019478">
    <property type="component" value="Unassembled WGS sequence"/>
</dbReference>
<dbReference type="InterPro" id="IPR046347">
    <property type="entry name" value="bZIP_sf"/>
</dbReference>
<feature type="compositionally biased region" description="Polar residues" evidence="3">
    <location>
        <begin position="1"/>
        <end position="23"/>
    </location>
</feature>
<dbReference type="PANTHER" id="PTHR40621:SF6">
    <property type="entry name" value="AP-1-LIKE TRANSCRIPTION FACTOR YAP1-RELATED"/>
    <property type="match status" value="1"/>
</dbReference>
<comment type="caution">
    <text evidence="5">The sequence shown here is derived from an EMBL/GenBank/DDBJ whole genome shotgun (WGS) entry which is preliminary data.</text>
</comment>
<dbReference type="SMART" id="SM00338">
    <property type="entry name" value="BRLZ"/>
    <property type="match status" value="1"/>
</dbReference>
<feature type="domain" description="BZIP" evidence="4">
    <location>
        <begin position="44"/>
        <end position="107"/>
    </location>
</feature>
<feature type="compositionally biased region" description="Basic residues" evidence="3">
    <location>
        <begin position="48"/>
        <end position="63"/>
    </location>
</feature>
<protein>
    <recommendedName>
        <fullName evidence="4">BZIP domain-containing protein</fullName>
    </recommendedName>
</protein>
<evidence type="ECO:0000256" key="1">
    <source>
        <dbReference type="ARBA" id="ARBA00004123"/>
    </source>
</evidence>
<proteinExistence type="predicted"/>
<dbReference type="OrthoDB" id="2590011at2759"/>
<evidence type="ECO:0000259" key="4">
    <source>
        <dbReference type="PROSITE" id="PS50217"/>
    </source>
</evidence>
<gene>
    <name evidence="5" type="ORF">A1O3_00136</name>
</gene>
<dbReference type="InterPro" id="IPR004827">
    <property type="entry name" value="bZIP"/>
</dbReference>
<accession>W9YGC0</accession>
<keyword evidence="6" id="KW-1185">Reference proteome</keyword>
<dbReference type="PANTHER" id="PTHR40621">
    <property type="entry name" value="TRANSCRIPTION FACTOR KAPC-RELATED"/>
    <property type="match status" value="1"/>
</dbReference>
<evidence type="ECO:0000256" key="2">
    <source>
        <dbReference type="ARBA" id="ARBA00023242"/>
    </source>
</evidence>
<dbReference type="SUPFAM" id="SSF57959">
    <property type="entry name" value="Leucine zipper domain"/>
    <property type="match status" value="1"/>
</dbReference>
<keyword evidence="2" id="KW-0539">Nucleus</keyword>
<dbReference type="HOGENOM" id="CLU_036934_2_0_1"/>
<dbReference type="Gene3D" id="1.10.238.100">
    <property type="entry name" value="YAP1 redox domain. Chain B"/>
    <property type="match status" value="1"/>
</dbReference>
<dbReference type="GeneID" id="19164278"/>
<evidence type="ECO:0000313" key="5">
    <source>
        <dbReference type="EMBL" id="EXJ91588.1"/>
    </source>
</evidence>
<feature type="region of interest" description="Disordered" evidence="3">
    <location>
        <begin position="1"/>
        <end position="63"/>
    </location>
</feature>
<dbReference type="GO" id="GO:0090575">
    <property type="term" value="C:RNA polymerase II transcription regulator complex"/>
    <property type="evidence" value="ECO:0007669"/>
    <property type="project" value="TreeGrafter"/>
</dbReference>